<accession>A0A428TG00</accession>
<dbReference type="GO" id="GO:0016887">
    <property type="term" value="F:ATP hydrolysis activity"/>
    <property type="evidence" value="ECO:0007669"/>
    <property type="project" value="InterPro"/>
</dbReference>
<feature type="domain" description="AAA+ ATPase" evidence="2">
    <location>
        <begin position="705"/>
        <end position="832"/>
    </location>
</feature>
<feature type="compositionally biased region" description="Basic and acidic residues" evidence="1">
    <location>
        <begin position="58"/>
        <end position="68"/>
    </location>
</feature>
<dbReference type="SMART" id="SM00382">
    <property type="entry name" value="AAA"/>
    <property type="match status" value="1"/>
</dbReference>
<dbReference type="InterPro" id="IPR003959">
    <property type="entry name" value="ATPase_AAA_core"/>
</dbReference>
<evidence type="ECO:0000256" key="1">
    <source>
        <dbReference type="SAM" id="MobiDB-lite"/>
    </source>
</evidence>
<feature type="region of interest" description="Disordered" evidence="1">
    <location>
        <begin position="1"/>
        <end position="116"/>
    </location>
</feature>
<evidence type="ECO:0000313" key="3">
    <source>
        <dbReference type="EMBL" id="RSM00931.1"/>
    </source>
</evidence>
<dbReference type="PANTHER" id="PTHR46411">
    <property type="entry name" value="FAMILY ATPASE, PUTATIVE-RELATED"/>
    <property type="match status" value="1"/>
</dbReference>
<dbReference type="Pfam" id="PF23232">
    <property type="entry name" value="AAA_lid_13"/>
    <property type="match status" value="1"/>
</dbReference>
<organism evidence="3 4">
    <name type="scientific">Fusarium ambrosium</name>
    <dbReference type="NCBI Taxonomy" id="131363"/>
    <lineage>
        <taxon>Eukaryota</taxon>
        <taxon>Fungi</taxon>
        <taxon>Dikarya</taxon>
        <taxon>Ascomycota</taxon>
        <taxon>Pezizomycotina</taxon>
        <taxon>Sordariomycetes</taxon>
        <taxon>Hypocreomycetidae</taxon>
        <taxon>Hypocreales</taxon>
        <taxon>Nectriaceae</taxon>
        <taxon>Fusarium</taxon>
        <taxon>Fusarium solani species complex</taxon>
    </lineage>
</organism>
<protein>
    <recommendedName>
        <fullName evidence="2">AAA+ ATPase domain-containing protein</fullName>
    </recommendedName>
</protein>
<dbReference type="Pfam" id="PF00004">
    <property type="entry name" value="AAA"/>
    <property type="match status" value="1"/>
</dbReference>
<sequence length="943" mass="108488">MGKELPDLPIDTEWAPGWPAISSSQHDEDDLDSDDVQVGAIDLESALANESDDTGNDDGSRSDSHSDKTDDDGDDDDEDEANGSDKNLVSEYLRHVYDSSSEGHTADNRASPYPEEQRTPCIWQTWQHLRHYTISKDQTRASASESAKLTAVRQSSYTSAPIVAASNVKQPNASEKKVDLPDYQMQMMLLEQQNKKRLMMARQEQDKEQQEILAMDSQEPDYQVVPSLPTGGPRDHPGKGKELSNAAQIAQLEEQIQTLRRQQNSLKSTTLLVLHKIQDQRSTYLAEPYWTLNDRRELRLVGNSPLADEEEYLLQRPDVAFVVYKHYEHTHQVKAIQTAKAEGSVLPDPEPARETIQLLSKKMIWAMDSFVDTQSTFKTYFPDWHSEKPIESPFLFWYYYRSPDRLDVLPEASKSQMRLLTGWIDDNYSGIYTNAKREFDHGLVCQSTMPFFIQPGEALISKNDNGIQGYIAESWPTKVSTTRHHSSPSQREPHKVSQRWAVQAWCYRYDGGFYRRSVSLHITLDPSEDEGKVDIAKLQVLPLRLEGGNARVKLDRRGRLLWACRHRKLIEYKDEAEDDSSREGERYMVDFETYRKLHSDSVNFQKAYPTLNKSDRDEIDAAVMECDDPPREPDLFVFPSKTVGYNLRQKKWRDLDVDSMQDVSWNKQAFAHLVVPDETKDLIRALISNRLKTEEKTDLIQGKGNGLIMLLHGGPGTGKTFTAESVAELAEKPLFRVTCGDIGTQPEAVEEYLESVLHLGKIWGCVVLLDEADVFLEQRSLFDLERNALVSVFLRVLEYYEGILILTSNRVGTFDEAFKSRIQLSLHYETLDRPQRRKIWENFLERLQTLESDSDKIEAIQERKRKYEGVDFEDIRRHLGDLAQLEMNGRQIRNSITTARQLARFKGDSMRYRHLEHVITVSKKFDSYLQRVRENCIDDQVVR</sequence>
<name>A0A428TG00_9HYPO</name>
<dbReference type="InterPro" id="IPR056599">
    <property type="entry name" value="AAA_lid_fung"/>
</dbReference>
<evidence type="ECO:0000259" key="2">
    <source>
        <dbReference type="SMART" id="SM00382"/>
    </source>
</evidence>
<dbReference type="SUPFAM" id="SSF52540">
    <property type="entry name" value="P-loop containing nucleoside triphosphate hydrolases"/>
    <property type="match status" value="1"/>
</dbReference>
<dbReference type="PANTHER" id="PTHR46411:SF2">
    <property type="entry name" value="AAA+ ATPASE DOMAIN-CONTAINING PROTEIN"/>
    <property type="match status" value="1"/>
</dbReference>
<dbReference type="EMBL" id="NIZV01000199">
    <property type="protein sequence ID" value="RSM00931.1"/>
    <property type="molecule type" value="Genomic_DNA"/>
</dbReference>
<dbReference type="InterPro" id="IPR054289">
    <property type="entry name" value="DUF7025"/>
</dbReference>
<dbReference type="GO" id="GO:0005524">
    <property type="term" value="F:ATP binding"/>
    <property type="evidence" value="ECO:0007669"/>
    <property type="project" value="InterPro"/>
</dbReference>
<dbReference type="AlphaFoldDB" id="A0A428TG00"/>
<dbReference type="Proteomes" id="UP000288429">
    <property type="component" value="Unassembled WGS sequence"/>
</dbReference>
<evidence type="ECO:0000313" key="4">
    <source>
        <dbReference type="Proteomes" id="UP000288429"/>
    </source>
</evidence>
<dbReference type="Pfam" id="PF22942">
    <property type="entry name" value="DUF7025"/>
    <property type="match status" value="1"/>
</dbReference>
<dbReference type="InterPro" id="IPR003593">
    <property type="entry name" value="AAA+_ATPase"/>
</dbReference>
<dbReference type="Gene3D" id="3.40.50.300">
    <property type="entry name" value="P-loop containing nucleotide triphosphate hydrolases"/>
    <property type="match status" value="1"/>
</dbReference>
<keyword evidence="4" id="KW-1185">Reference proteome</keyword>
<feature type="compositionally biased region" description="Acidic residues" evidence="1">
    <location>
        <begin position="69"/>
        <end position="82"/>
    </location>
</feature>
<comment type="caution">
    <text evidence="3">The sequence shown here is derived from an EMBL/GenBank/DDBJ whole genome shotgun (WGS) entry which is preliminary data.</text>
</comment>
<proteinExistence type="predicted"/>
<reference evidence="3 4" key="1">
    <citation type="submission" date="2017-06" db="EMBL/GenBank/DDBJ databases">
        <title>Cmopartive genomic analysis of Ambrosia Fusariam Clade fungi.</title>
        <authorList>
            <person name="Stajich J.E."/>
            <person name="Carrillo J."/>
            <person name="Kijimoto T."/>
            <person name="Eskalen A."/>
            <person name="O'Donnell K."/>
            <person name="Kasson M."/>
        </authorList>
    </citation>
    <scope>NUCLEOTIDE SEQUENCE [LARGE SCALE GENOMIC DNA]</scope>
    <source>
        <strain evidence="3 4">NRRL 20438</strain>
    </source>
</reference>
<dbReference type="InterPro" id="IPR027417">
    <property type="entry name" value="P-loop_NTPase"/>
</dbReference>
<gene>
    <name evidence="3" type="ORF">CDV31_011571</name>
</gene>
<dbReference type="CDD" id="cd19481">
    <property type="entry name" value="RecA-like_protease"/>
    <property type="match status" value="1"/>
</dbReference>